<feature type="region of interest" description="Disordered" evidence="2">
    <location>
        <begin position="1057"/>
        <end position="1182"/>
    </location>
</feature>
<feature type="compositionally biased region" description="Basic residues" evidence="2">
    <location>
        <begin position="30"/>
        <end position="41"/>
    </location>
</feature>
<dbReference type="EMBL" id="DS268407">
    <property type="protein sequence ID" value="EFO83074.1"/>
    <property type="molecule type" value="Genomic_DNA"/>
</dbReference>
<dbReference type="STRING" id="31234.E3LET1"/>
<feature type="region of interest" description="Disordered" evidence="2">
    <location>
        <begin position="728"/>
        <end position="751"/>
    </location>
</feature>
<dbReference type="eggNOG" id="ENOG502R5KC">
    <property type="taxonomic scope" value="Eukaryota"/>
</dbReference>
<evidence type="ECO:0000313" key="3">
    <source>
        <dbReference type="EMBL" id="EFO83074.1"/>
    </source>
</evidence>
<dbReference type="Pfam" id="PF15665">
    <property type="entry name" value="FAM184"/>
    <property type="match status" value="1"/>
</dbReference>
<feature type="compositionally biased region" description="Low complexity" evidence="2">
    <location>
        <begin position="19"/>
        <end position="29"/>
    </location>
</feature>
<feature type="coiled-coil region" evidence="1">
    <location>
        <begin position="234"/>
        <end position="413"/>
    </location>
</feature>
<evidence type="ECO:0000256" key="2">
    <source>
        <dbReference type="SAM" id="MobiDB-lite"/>
    </source>
</evidence>
<feature type="compositionally biased region" description="Basic and acidic residues" evidence="2">
    <location>
        <begin position="1150"/>
        <end position="1159"/>
    </location>
</feature>
<dbReference type="HOGENOM" id="CLU_008363_0_0_1"/>
<feature type="coiled-coil region" evidence="1">
    <location>
        <begin position="449"/>
        <end position="667"/>
    </location>
</feature>
<dbReference type="AlphaFoldDB" id="E3LET1"/>
<feature type="compositionally biased region" description="Polar residues" evidence="2">
    <location>
        <begin position="1127"/>
        <end position="1145"/>
    </location>
</feature>
<feature type="compositionally biased region" description="Polar residues" evidence="2">
    <location>
        <begin position="72"/>
        <end position="81"/>
    </location>
</feature>
<dbReference type="InterPro" id="IPR039478">
    <property type="entry name" value="FAM184A/B_N"/>
</dbReference>
<proteinExistence type="predicted"/>
<dbReference type="Proteomes" id="UP000008281">
    <property type="component" value="Unassembled WGS sequence"/>
</dbReference>
<feature type="compositionally biased region" description="Basic and acidic residues" evidence="2">
    <location>
        <begin position="1168"/>
        <end position="1182"/>
    </location>
</feature>
<dbReference type="OrthoDB" id="75801at2759"/>
<protein>
    <submittedName>
        <fullName evidence="3">CRE-TAG-278 protein</fullName>
    </submittedName>
</protein>
<organism evidence="4">
    <name type="scientific">Caenorhabditis remanei</name>
    <name type="common">Caenorhabditis vulgaris</name>
    <dbReference type="NCBI Taxonomy" id="31234"/>
    <lineage>
        <taxon>Eukaryota</taxon>
        <taxon>Metazoa</taxon>
        <taxon>Ecdysozoa</taxon>
        <taxon>Nematoda</taxon>
        <taxon>Chromadorea</taxon>
        <taxon>Rhabditida</taxon>
        <taxon>Rhabditina</taxon>
        <taxon>Rhabditomorpha</taxon>
        <taxon>Rhabditoidea</taxon>
        <taxon>Rhabditidae</taxon>
        <taxon>Peloderinae</taxon>
        <taxon>Caenorhabditis</taxon>
    </lineage>
</organism>
<gene>
    <name evidence="3" type="primary">Cre-tag-278</name>
    <name evidence="3" type="ORF">CRE_00373</name>
</gene>
<dbReference type="PANTHER" id="PTHR18870:SF9">
    <property type="entry name" value="PROTEIN TAG-278-RELATED"/>
    <property type="match status" value="1"/>
</dbReference>
<dbReference type="Gene3D" id="1.10.287.1490">
    <property type="match status" value="1"/>
</dbReference>
<evidence type="ECO:0000313" key="4">
    <source>
        <dbReference type="Proteomes" id="UP000008281"/>
    </source>
</evidence>
<keyword evidence="4" id="KW-1185">Reference proteome</keyword>
<accession>E3LET1</accession>
<dbReference type="PANTHER" id="PTHR18870">
    <property type="entry name" value="PROTEIN TAG-278-RELATED"/>
    <property type="match status" value="1"/>
</dbReference>
<keyword evidence="1" id="KW-0175">Coiled coil</keyword>
<reference evidence="3" key="1">
    <citation type="submission" date="2007-07" db="EMBL/GenBank/DDBJ databases">
        <title>PCAP assembly of the Caenorhabditis remanei genome.</title>
        <authorList>
            <consortium name="The Caenorhabditis remanei Sequencing Consortium"/>
            <person name="Wilson R.K."/>
        </authorList>
    </citation>
    <scope>NUCLEOTIDE SEQUENCE [LARGE SCALE GENOMIC DNA]</scope>
    <source>
        <strain evidence="3">PB4641</strain>
    </source>
</reference>
<feature type="region of interest" description="Disordered" evidence="2">
    <location>
        <begin position="1"/>
        <end position="123"/>
    </location>
</feature>
<sequence length="1182" mass="137104">MSERLRERLGLLSEEFDGSLRSSSPSGSRSPRRMSRSPRPHGSHEPAIGVTRPFVRQSHPEIAAWPAPPSAHQLSCLSGNVRTPVGGPAPPSPVLRRQPSGPISPSPISPISQHSRASSRHDIDNTSLFSVLKLSHVGRESSRNSTRNNSRMSFRFQIFSKSYPFLAQPAGRETELKRKIQTLEETVAEYERQKYNVMGTFSEYRERVAERERKLEAEYSGKIIALSEEVLGAKKDFEARMKSFQALQDKFEREKEQALEKLRKEHQKEIQVLEQRFSDTQLLNLEQKYILEIQRLEEERKSLRSEKERLGETFEMKLRRAQSLYETELTAAKMLYTKELEALRDHEEALKEELLARQDEFHDRLQELQLQSKRSREDLNSCKNEVTALEKKLQNKEKEVQALTKELDQVKTETNENIRRLTAVTSEFTECKQKFQQQEEELRRKARLLTVVEAAKEKLESVISDLQIEVRALKNKVEFLETERRNLQSQSESQTQLQSSQVNALEAVLDSVTKEKENTKEHYESLLLKERQQAEIREHAMKKEFSCKLNELEEQYTSLKEELEESARLDKDELRESSQIEIQALRTEKSILAAEIRVLTQKIEDEEQDDITEQLAKIVEDTSQLTRTLEEYRERITGKDAEIMTLRKQLEKEITHTEDRNRLLHENTQKELDEHKETHSETVRVLNAEIDQFKSAFENEKEYGKEKSLKIKELEALNNSLSKELEKTKEEAAALESSASGNAELQTEFESKNKNIEDLEVQIAELNEKIATQESITTDEFEKTIADLENENSSKTEQIEKLHLRVTDMLEQMGNIKEELVKKNEEIKSISARTAQLVEANSTQVNETETKLATASEEHNEALKKFQETLVEKEKEVSSKSERIDELETCLKEREVELSDMRSKLDELTQQLNEETTVVLFDNSIQEKINEKEVKITEMNEQLESKDSEIAKLHEEMYIQNRKAEKKNEEKDRLLRQLRMEKEQLEAEKAEQSRIEAEVGNVFQAENESKWKERVDDLENALEHKNELIQQLQERLTGESTSEPQIKKRMSITSHGVFQNFVSQMKDKREEASEKKVRKEAEKKAEKEKEKAEKAAKEAAKELAREKSPARAKSPSILNRFRDRSPAKSNTDNLETTPSSSSRNLLSPFDAEKRMERSSPSRPLFSKTKKDGSSEKRPAWKF</sequence>
<feature type="compositionally biased region" description="Basic and acidic residues" evidence="2">
    <location>
        <begin position="1065"/>
        <end position="1109"/>
    </location>
</feature>
<name>E3LET1_CAERE</name>
<dbReference type="OMA" id="MSITSHG"/>
<evidence type="ECO:0000256" key="1">
    <source>
        <dbReference type="SAM" id="Coils"/>
    </source>
</evidence>